<evidence type="ECO:0000256" key="12">
    <source>
        <dbReference type="ARBA" id="ARBA00022777"/>
    </source>
</evidence>
<dbReference type="GO" id="GO:0005886">
    <property type="term" value="C:plasma membrane"/>
    <property type="evidence" value="ECO:0007669"/>
    <property type="project" value="UniProtKB-SubCell"/>
</dbReference>
<keyword evidence="22" id="KW-1185">Reference proteome</keyword>
<dbReference type="SUPFAM" id="SSF49899">
    <property type="entry name" value="Concanavalin A-like lectins/glucanases"/>
    <property type="match status" value="1"/>
</dbReference>
<dbReference type="AlphaFoldDB" id="A0AAW1I1G3"/>
<proteinExistence type="inferred from homology"/>
<evidence type="ECO:0000256" key="9">
    <source>
        <dbReference type="ARBA" id="ARBA00022729"/>
    </source>
</evidence>
<dbReference type="SMART" id="SM00220">
    <property type="entry name" value="S_TKc"/>
    <property type="match status" value="1"/>
</dbReference>
<evidence type="ECO:0000256" key="16">
    <source>
        <dbReference type="ARBA" id="ARBA00023170"/>
    </source>
</evidence>
<feature type="domain" description="Protein kinase" evidence="20">
    <location>
        <begin position="301"/>
        <end position="508"/>
    </location>
</feature>
<organism evidence="21 22">
    <name type="scientific">Saponaria officinalis</name>
    <name type="common">Common soapwort</name>
    <name type="synonym">Lychnis saponaria</name>
    <dbReference type="NCBI Taxonomy" id="3572"/>
    <lineage>
        <taxon>Eukaryota</taxon>
        <taxon>Viridiplantae</taxon>
        <taxon>Streptophyta</taxon>
        <taxon>Embryophyta</taxon>
        <taxon>Tracheophyta</taxon>
        <taxon>Spermatophyta</taxon>
        <taxon>Magnoliopsida</taxon>
        <taxon>eudicotyledons</taxon>
        <taxon>Gunneridae</taxon>
        <taxon>Pentapetalae</taxon>
        <taxon>Caryophyllales</taxon>
        <taxon>Caryophyllaceae</taxon>
        <taxon>Caryophylleae</taxon>
        <taxon>Saponaria</taxon>
    </lineage>
</organism>
<evidence type="ECO:0000259" key="20">
    <source>
        <dbReference type="PROSITE" id="PS50011"/>
    </source>
</evidence>
<dbReference type="GO" id="GO:0030246">
    <property type="term" value="F:carbohydrate binding"/>
    <property type="evidence" value="ECO:0007669"/>
    <property type="project" value="UniProtKB-KW"/>
</dbReference>
<dbReference type="Proteomes" id="UP001443914">
    <property type="component" value="Unassembled WGS sequence"/>
</dbReference>
<dbReference type="PROSITE" id="PS00108">
    <property type="entry name" value="PROTEIN_KINASE_ST"/>
    <property type="match status" value="1"/>
</dbReference>
<evidence type="ECO:0000256" key="17">
    <source>
        <dbReference type="ARBA" id="ARBA00023180"/>
    </source>
</evidence>
<dbReference type="Gene3D" id="2.60.120.200">
    <property type="match status" value="1"/>
</dbReference>
<dbReference type="EC" id="2.7.11.1" evidence="4"/>
<evidence type="ECO:0000256" key="8">
    <source>
        <dbReference type="ARBA" id="ARBA00022692"/>
    </source>
</evidence>
<comment type="subcellular location">
    <subcellularLocation>
        <location evidence="1">Cell membrane</location>
        <topology evidence="1">Single-pass type I membrane protein</topology>
    </subcellularLocation>
</comment>
<evidence type="ECO:0000256" key="13">
    <source>
        <dbReference type="ARBA" id="ARBA00022840"/>
    </source>
</evidence>
<dbReference type="SUPFAM" id="SSF56112">
    <property type="entry name" value="Protein kinase-like (PK-like)"/>
    <property type="match status" value="1"/>
</dbReference>
<accession>A0AAW1I1G3</accession>
<comment type="caution">
    <text evidence="21">The sequence shown here is derived from an EMBL/GenBank/DDBJ whole genome shotgun (WGS) entry which is preliminary data.</text>
</comment>
<dbReference type="Gene3D" id="3.30.200.20">
    <property type="entry name" value="Phosphorylase Kinase, domain 1"/>
    <property type="match status" value="1"/>
</dbReference>
<keyword evidence="13 18" id="KW-0067">ATP-binding</keyword>
<dbReference type="InterPro" id="IPR001220">
    <property type="entry name" value="Legume_lectin_dom"/>
</dbReference>
<protein>
    <recommendedName>
        <fullName evidence="4">non-specific serine/threonine protein kinase</fullName>
        <ecNumber evidence="4">2.7.11.1</ecNumber>
    </recommendedName>
</protein>
<evidence type="ECO:0000256" key="4">
    <source>
        <dbReference type="ARBA" id="ARBA00012513"/>
    </source>
</evidence>
<reference evidence="21" key="1">
    <citation type="submission" date="2024-03" db="EMBL/GenBank/DDBJ databases">
        <title>WGS assembly of Saponaria officinalis var. Norfolk2.</title>
        <authorList>
            <person name="Jenkins J."/>
            <person name="Shu S."/>
            <person name="Grimwood J."/>
            <person name="Barry K."/>
            <person name="Goodstein D."/>
            <person name="Schmutz J."/>
            <person name="Leebens-Mack J."/>
            <person name="Osbourn A."/>
        </authorList>
    </citation>
    <scope>NUCLEOTIDE SEQUENCE [LARGE SCALE GENOMIC DNA]</scope>
    <source>
        <strain evidence="21">JIC</strain>
    </source>
</reference>
<dbReference type="InterPro" id="IPR011009">
    <property type="entry name" value="Kinase-like_dom_sf"/>
</dbReference>
<dbReference type="InterPro" id="IPR013320">
    <property type="entry name" value="ConA-like_dom_sf"/>
</dbReference>
<evidence type="ECO:0000256" key="10">
    <source>
        <dbReference type="ARBA" id="ARBA00022734"/>
    </source>
</evidence>
<dbReference type="Pfam" id="PF00139">
    <property type="entry name" value="Lectin_legB"/>
    <property type="match status" value="1"/>
</dbReference>
<dbReference type="PROSITE" id="PS00107">
    <property type="entry name" value="PROTEIN_KINASE_ATP"/>
    <property type="match status" value="1"/>
</dbReference>
<dbReference type="InterPro" id="IPR017441">
    <property type="entry name" value="Protein_kinase_ATP_BS"/>
</dbReference>
<dbReference type="GO" id="GO:0004674">
    <property type="term" value="F:protein serine/threonine kinase activity"/>
    <property type="evidence" value="ECO:0007669"/>
    <property type="project" value="UniProtKB-KW"/>
</dbReference>
<gene>
    <name evidence="21" type="ORF">RND81_10G074300</name>
</gene>
<dbReference type="InterPro" id="IPR001245">
    <property type="entry name" value="Ser-Thr/Tyr_kinase_cat_dom"/>
</dbReference>
<dbReference type="PROSITE" id="PS50011">
    <property type="entry name" value="PROTEIN_KINASE_DOM"/>
    <property type="match status" value="1"/>
</dbReference>
<dbReference type="GO" id="GO:0005524">
    <property type="term" value="F:ATP binding"/>
    <property type="evidence" value="ECO:0007669"/>
    <property type="project" value="UniProtKB-UniRule"/>
</dbReference>
<evidence type="ECO:0000313" key="21">
    <source>
        <dbReference type="EMBL" id="KAK9682450.1"/>
    </source>
</evidence>
<keyword evidence="6" id="KW-0723">Serine/threonine-protein kinase</keyword>
<evidence type="ECO:0000256" key="18">
    <source>
        <dbReference type="PROSITE-ProRule" id="PRU10141"/>
    </source>
</evidence>
<keyword evidence="15 19" id="KW-0472">Membrane</keyword>
<feature type="binding site" evidence="18">
    <location>
        <position position="331"/>
    </location>
    <ligand>
        <name>ATP</name>
        <dbReference type="ChEBI" id="CHEBI:30616"/>
    </ligand>
</feature>
<dbReference type="CDD" id="cd06899">
    <property type="entry name" value="lectin_legume_LecRK_Arcelin_ConA"/>
    <property type="match status" value="1"/>
</dbReference>
<evidence type="ECO:0000256" key="6">
    <source>
        <dbReference type="ARBA" id="ARBA00022527"/>
    </source>
</evidence>
<keyword evidence="7" id="KW-0808">Transferase</keyword>
<keyword evidence="10" id="KW-0430">Lectin</keyword>
<dbReference type="InterPro" id="IPR000719">
    <property type="entry name" value="Prot_kinase_dom"/>
</dbReference>
<dbReference type="PROSITE" id="PS00307">
    <property type="entry name" value="LECTIN_LEGUME_BETA"/>
    <property type="match status" value="1"/>
</dbReference>
<evidence type="ECO:0000256" key="14">
    <source>
        <dbReference type="ARBA" id="ARBA00022989"/>
    </source>
</evidence>
<keyword evidence="9" id="KW-0732">Signal</keyword>
<evidence type="ECO:0000256" key="3">
    <source>
        <dbReference type="ARBA" id="ARBA00010217"/>
    </source>
</evidence>
<dbReference type="PANTHER" id="PTHR27007">
    <property type="match status" value="1"/>
</dbReference>
<comment type="similarity">
    <text evidence="3">In the C-terminal section; belongs to the protein kinase superfamily. Ser/Thr protein kinase family.</text>
</comment>
<evidence type="ECO:0000256" key="15">
    <source>
        <dbReference type="ARBA" id="ARBA00023136"/>
    </source>
</evidence>
<evidence type="ECO:0000256" key="7">
    <source>
        <dbReference type="ARBA" id="ARBA00022679"/>
    </source>
</evidence>
<keyword evidence="11 18" id="KW-0547">Nucleotide-binding</keyword>
<dbReference type="FunFam" id="2.60.120.200:FF:000112">
    <property type="entry name" value="L-type lectin-domain containing receptor kinase V.9"/>
    <property type="match status" value="1"/>
</dbReference>
<keyword evidence="5" id="KW-1003">Cell membrane</keyword>
<keyword evidence="17" id="KW-0325">Glycoprotein</keyword>
<evidence type="ECO:0000256" key="2">
    <source>
        <dbReference type="ARBA" id="ARBA00008536"/>
    </source>
</evidence>
<keyword evidence="14 19" id="KW-1133">Transmembrane helix</keyword>
<evidence type="ECO:0000256" key="11">
    <source>
        <dbReference type="ARBA" id="ARBA00022741"/>
    </source>
</evidence>
<name>A0AAW1I1G3_SAPOF</name>
<dbReference type="Pfam" id="PF07714">
    <property type="entry name" value="PK_Tyr_Ser-Thr"/>
    <property type="match status" value="1"/>
</dbReference>
<dbReference type="EMBL" id="JBDFQZ010000010">
    <property type="protein sequence ID" value="KAK9682450.1"/>
    <property type="molecule type" value="Genomic_DNA"/>
</dbReference>
<evidence type="ECO:0000256" key="1">
    <source>
        <dbReference type="ARBA" id="ARBA00004251"/>
    </source>
</evidence>
<sequence>MLTNVSASQTGHAFFPFSIPFKSLKSNSSSRMLSFSTTFGFAIVAQNDMRLVGHGMAFVISPTKDLSGLPSQYLGLFTTTNMGNSSDHILAVELDTVQDLEFNDIDDNHVGVDINSMVSTVAATAGYYAPSKTDKNKDEFKKLSLGSGKPMIVWIDYDSKKNLLDVTLAPINVPKPQTPLLSLSKDLPPIMEDTVYVGFSASNGLLYGTHYILGWSFAIDNKAQDLIISELPALPGPGPRKISLFLPIGLPIVILGVILLSLVSIYVYRKKKFSEELEDWEMKYGPHRFKYKDLYDATKGFKDEQLLGRGGFGKVYKGVLPETNIEIAVKKVSHDSKQGIREFVAEIVSSGRLRHRNLVPLLGYCRRKKELLLVYDYMPKGSLDKYLYKQQTLNLSWEHRFNIIKGVASGLLYLHEEWEQVVIHRDIKASNVLLDGDFNARIGDFGLARLYDHGSDPHTTHVAGTIGYLALEHTSTGKATRSIDIYAFGAFLLEVYLLWKEAYRHERV</sequence>
<dbReference type="GO" id="GO:0002229">
    <property type="term" value="P:defense response to oomycetes"/>
    <property type="evidence" value="ECO:0007669"/>
    <property type="project" value="UniProtKB-ARBA"/>
</dbReference>
<keyword evidence="16" id="KW-0675">Receptor</keyword>
<dbReference type="InterPro" id="IPR008271">
    <property type="entry name" value="Ser/Thr_kinase_AS"/>
</dbReference>
<evidence type="ECO:0000256" key="5">
    <source>
        <dbReference type="ARBA" id="ARBA00022475"/>
    </source>
</evidence>
<keyword evidence="8 19" id="KW-0812">Transmembrane</keyword>
<dbReference type="FunFam" id="1.10.510.10:FF:000240">
    <property type="entry name" value="Lectin-domain containing receptor kinase A4.3"/>
    <property type="match status" value="1"/>
</dbReference>
<dbReference type="InterPro" id="IPR019825">
    <property type="entry name" value="Lectin_legB_Mn/Ca_BS"/>
</dbReference>
<dbReference type="FunFam" id="3.30.200.20:FF:000112">
    <property type="entry name" value="Lectin-domain containing receptor kinase A4.3"/>
    <property type="match status" value="1"/>
</dbReference>
<keyword evidence="12" id="KW-0418">Kinase</keyword>
<comment type="similarity">
    <text evidence="2">In the N-terminal section; belongs to the leguminous lectin family.</text>
</comment>
<evidence type="ECO:0000313" key="22">
    <source>
        <dbReference type="Proteomes" id="UP001443914"/>
    </source>
</evidence>
<dbReference type="InterPro" id="IPR050528">
    <property type="entry name" value="L-type_Lectin-RKs"/>
</dbReference>
<feature type="transmembrane region" description="Helical" evidence="19">
    <location>
        <begin position="244"/>
        <end position="268"/>
    </location>
</feature>
<evidence type="ECO:0000256" key="19">
    <source>
        <dbReference type="SAM" id="Phobius"/>
    </source>
</evidence>
<dbReference type="Gene3D" id="1.10.510.10">
    <property type="entry name" value="Transferase(Phosphotransferase) domain 1"/>
    <property type="match status" value="1"/>
</dbReference>